<name>A0A3N6R240_9CYAN</name>
<comment type="catalytic activity">
    <reaction evidence="1">
        <text>ATP + protein L-histidine = ADP + protein N-phospho-L-histidine.</text>
        <dbReference type="EC" id="2.7.13.3"/>
    </reaction>
</comment>
<keyword evidence="5" id="KW-1185">Reference proteome</keyword>
<dbReference type="Proteomes" id="UP000269154">
    <property type="component" value="Unassembled WGS sequence"/>
</dbReference>
<dbReference type="RefSeq" id="WP_124155606.1">
    <property type="nucleotide sequence ID" value="NZ_CAWOLW010000250.1"/>
</dbReference>
<dbReference type="EC" id="2.7.13.3" evidence="2"/>
<evidence type="ECO:0000256" key="2">
    <source>
        <dbReference type="ARBA" id="ARBA00012438"/>
    </source>
</evidence>
<organism evidence="4 5">
    <name type="scientific">Okeania hirsuta</name>
    <dbReference type="NCBI Taxonomy" id="1458930"/>
    <lineage>
        <taxon>Bacteria</taxon>
        <taxon>Bacillati</taxon>
        <taxon>Cyanobacteriota</taxon>
        <taxon>Cyanophyceae</taxon>
        <taxon>Oscillatoriophycideae</taxon>
        <taxon>Oscillatoriales</taxon>
        <taxon>Microcoleaceae</taxon>
        <taxon>Okeania</taxon>
    </lineage>
</organism>
<comment type="caution">
    <text evidence="4">The sequence shown here is derived from an EMBL/GenBank/DDBJ whole genome shotgun (WGS) entry which is preliminary data.</text>
</comment>
<protein>
    <recommendedName>
        <fullName evidence="2">histidine kinase</fullName>
        <ecNumber evidence="2">2.7.13.3</ecNumber>
    </recommendedName>
</protein>
<dbReference type="Pfam" id="PF00512">
    <property type="entry name" value="HisKA"/>
    <property type="match status" value="1"/>
</dbReference>
<dbReference type="InterPro" id="IPR036097">
    <property type="entry name" value="HisK_dim/P_sf"/>
</dbReference>
<feature type="domain" description="Signal transduction histidine kinase dimerisation/phosphoacceptor" evidence="3">
    <location>
        <begin position="5"/>
        <end position="32"/>
    </location>
</feature>
<evidence type="ECO:0000313" key="5">
    <source>
        <dbReference type="Proteomes" id="UP000269154"/>
    </source>
</evidence>
<evidence type="ECO:0000259" key="3">
    <source>
        <dbReference type="Pfam" id="PF00512"/>
    </source>
</evidence>
<dbReference type="Gene3D" id="1.10.287.130">
    <property type="match status" value="1"/>
</dbReference>
<dbReference type="SUPFAM" id="SSF47384">
    <property type="entry name" value="Homodimeric domain of signal transducing histidine kinase"/>
    <property type="match status" value="1"/>
</dbReference>
<accession>A0A3N6R240</accession>
<evidence type="ECO:0000256" key="1">
    <source>
        <dbReference type="ARBA" id="ARBA00000085"/>
    </source>
</evidence>
<dbReference type="OrthoDB" id="1496314at2"/>
<dbReference type="GO" id="GO:0000155">
    <property type="term" value="F:phosphorelay sensor kinase activity"/>
    <property type="evidence" value="ECO:0007669"/>
    <property type="project" value="InterPro"/>
</dbReference>
<dbReference type="CDD" id="cd00082">
    <property type="entry name" value="HisKA"/>
    <property type="match status" value="1"/>
</dbReference>
<reference evidence="4 5" key="1">
    <citation type="journal article" date="2018" name="ACS Chem. Biol.">
        <title>Ketoreductase domain dysfunction expands chemodiversity: malyngamide biosynthesis in the cyanobacterium Okeania hirsuta.</title>
        <authorList>
            <person name="Moss N.A."/>
            <person name="Leao T."/>
            <person name="Rankin M."/>
            <person name="McCullough T.M."/>
            <person name="Qu P."/>
            <person name="Korobeynikov A."/>
            <person name="Smith J.L."/>
            <person name="Gerwick L."/>
            <person name="Gerwick W.H."/>
        </authorList>
    </citation>
    <scope>NUCLEOTIDE SEQUENCE [LARGE SCALE GENOMIC DNA]</scope>
    <source>
        <strain evidence="4 5">PAB10Feb10-1</strain>
    </source>
</reference>
<gene>
    <name evidence="4" type="ORF">D5R40_29900</name>
</gene>
<evidence type="ECO:0000313" key="4">
    <source>
        <dbReference type="EMBL" id="RQH24263.1"/>
    </source>
</evidence>
<dbReference type="InterPro" id="IPR003661">
    <property type="entry name" value="HisK_dim/P_dom"/>
</dbReference>
<dbReference type="AlphaFoldDB" id="A0A3N6R240"/>
<sequence length="40" mass="4888">MDKVKTRFFTNISHEFRTPLNLILGPLRISRDLFPRWNWA</sequence>
<proteinExistence type="predicted"/>
<dbReference type="EMBL" id="RCBY01000323">
    <property type="protein sequence ID" value="RQH24263.1"/>
    <property type="molecule type" value="Genomic_DNA"/>
</dbReference>